<evidence type="ECO:0000256" key="2">
    <source>
        <dbReference type="ARBA" id="ARBA00008664"/>
    </source>
</evidence>
<dbReference type="RefSeq" id="WP_077590251.1">
    <property type="nucleotide sequence ID" value="NZ_CP019640.1"/>
</dbReference>
<dbReference type="GO" id="GO:0004630">
    <property type="term" value="F:phospholipase D activity"/>
    <property type="evidence" value="ECO:0007669"/>
    <property type="project" value="UniProtKB-EC"/>
</dbReference>
<dbReference type="EMBL" id="CP019640">
    <property type="protein sequence ID" value="AQQ54359.1"/>
    <property type="molecule type" value="Genomic_DNA"/>
</dbReference>
<dbReference type="Proteomes" id="UP000188184">
    <property type="component" value="Chromosome"/>
</dbReference>
<evidence type="ECO:0000256" key="1">
    <source>
        <dbReference type="ARBA" id="ARBA00000798"/>
    </source>
</evidence>
<dbReference type="InterPro" id="IPR051406">
    <property type="entry name" value="PLD_domain"/>
</dbReference>
<protein>
    <recommendedName>
        <fullName evidence="3">phospholipase D</fullName>
        <ecNumber evidence="3">3.1.4.4</ecNumber>
    </recommendedName>
</protein>
<keyword evidence="9" id="KW-1185">Reference proteome</keyword>
<sequence>MSRKPARKMNGKKKGLLVGIALFAVLYLAVIAWHTFKPLPAGLSYAGELREAETVEMIADLSFAQDEKGTDLQHELRIFEEVYGVIDRAEEFIVLDFFLFDHYGMEGKEYPAIAETLTARLVDKKEQKPDMPIYFITDPLNTGYGSYDSPHLAELEQAGIEVIYTDLDKLRDSFPLYSGLYRLFFQWPYNPGEWGVSNPMAKDAPDMTLPSYLTMLNIKANHRKAVITESEAIVSSANPHNASGFHGNMAFKVSGPVLNDMLEAEEAVSLFSGGPELPRTDSKAQEGPYRVQYLTEQQTLKSLLGDIETAEKGNEIWLGMYFLAKRDIIGALEGAADRGADVRIILDPNKNAFGREKSGLPNRPVVHEIMEDSSDNLQVRWYNTVVGQYHTKTIMIRTDDRTVISGGSSNYTERTLDDYNVESNLRIEAPNDSELVRSMEAYFTRLWNNEDALYTLEAEAYQSDLTFLQRGVYGVQKLLKFTTY</sequence>
<dbReference type="PANTHER" id="PTHR43856">
    <property type="entry name" value="CARDIOLIPIN HYDROLASE"/>
    <property type="match status" value="1"/>
</dbReference>
<keyword evidence="5" id="KW-0442">Lipid degradation</keyword>
<evidence type="ECO:0000313" key="8">
    <source>
        <dbReference type="EMBL" id="AQQ54359.1"/>
    </source>
</evidence>
<organism evidence="8 9">
    <name type="scientific">Planococcus lenghuensis</name>
    <dbReference type="NCBI Taxonomy" id="2213202"/>
    <lineage>
        <taxon>Bacteria</taxon>
        <taxon>Bacillati</taxon>
        <taxon>Bacillota</taxon>
        <taxon>Bacilli</taxon>
        <taxon>Bacillales</taxon>
        <taxon>Caryophanaceae</taxon>
        <taxon>Planococcus</taxon>
    </lineage>
</organism>
<comment type="similarity">
    <text evidence="2">Belongs to the phospholipase D family.</text>
</comment>
<evidence type="ECO:0000259" key="7">
    <source>
        <dbReference type="Pfam" id="PF13091"/>
    </source>
</evidence>
<evidence type="ECO:0000256" key="4">
    <source>
        <dbReference type="ARBA" id="ARBA00022801"/>
    </source>
</evidence>
<dbReference type="InterPro" id="IPR025202">
    <property type="entry name" value="PLD-like_dom"/>
</dbReference>
<comment type="catalytic activity">
    <reaction evidence="1">
        <text>a 1,2-diacyl-sn-glycero-3-phosphocholine + H2O = a 1,2-diacyl-sn-glycero-3-phosphate + choline + H(+)</text>
        <dbReference type="Rhea" id="RHEA:14445"/>
        <dbReference type="ChEBI" id="CHEBI:15354"/>
        <dbReference type="ChEBI" id="CHEBI:15377"/>
        <dbReference type="ChEBI" id="CHEBI:15378"/>
        <dbReference type="ChEBI" id="CHEBI:57643"/>
        <dbReference type="ChEBI" id="CHEBI:58608"/>
        <dbReference type="EC" id="3.1.4.4"/>
    </reaction>
</comment>
<dbReference type="CDD" id="cd09129">
    <property type="entry name" value="PLDc_unchar2_1"/>
    <property type="match status" value="1"/>
</dbReference>
<dbReference type="EC" id="3.1.4.4" evidence="3"/>
<dbReference type="GO" id="GO:0016891">
    <property type="term" value="F:RNA endonuclease activity producing 5'-phosphomonoesters, hydrolytic mechanism"/>
    <property type="evidence" value="ECO:0007669"/>
    <property type="project" value="TreeGrafter"/>
</dbReference>
<dbReference type="OrthoDB" id="92272at2"/>
<dbReference type="PANTHER" id="PTHR43856:SF1">
    <property type="entry name" value="MITOCHONDRIAL CARDIOLIPIN HYDROLASE"/>
    <property type="match status" value="1"/>
</dbReference>
<gene>
    <name evidence="8" type="ORF">B0X71_15460</name>
</gene>
<dbReference type="CDD" id="cd09130">
    <property type="entry name" value="PLDc_unchar2_2"/>
    <property type="match status" value="1"/>
</dbReference>
<keyword evidence="4" id="KW-0378">Hydrolase</keyword>
<evidence type="ECO:0000256" key="3">
    <source>
        <dbReference type="ARBA" id="ARBA00012027"/>
    </source>
</evidence>
<dbReference type="SUPFAM" id="SSF56024">
    <property type="entry name" value="Phospholipase D/nuclease"/>
    <property type="match status" value="2"/>
</dbReference>
<dbReference type="GO" id="GO:0016042">
    <property type="term" value="P:lipid catabolic process"/>
    <property type="evidence" value="ECO:0007669"/>
    <property type="project" value="UniProtKB-KW"/>
</dbReference>
<dbReference type="AlphaFoldDB" id="A0A1Q2L1P3"/>
<dbReference type="Pfam" id="PF13091">
    <property type="entry name" value="PLDc_2"/>
    <property type="match status" value="1"/>
</dbReference>
<evidence type="ECO:0000256" key="5">
    <source>
        <dbReference type="ARBA" id="ARBA00022963"/>
    </source>
</evidence>
<evidence type="ECO:0000256" key="6">
    <source>
        <dbReference type="ARBA" id="ARBA00023098"/>
    </source>
</evidence>
<reference evidence="8 9" key="1">
    <citation type="submission" date="2017-02" db="EMBL/GenBank/DDBJ databases">
        <title>The complete genomic sequence of a novel cold adapted crude oil-degrading bacterium Planococcus qaidamina Y42.</title>
        <authorList>
            <person name="Yang R."/>
        </authorList>
    </citation>
    <scope>NUCLEOTIDE SEQUENCE [LARGE SCALE GENOMIC DNA]</scope>
    <source>
        <strain evidence="8 9">Y42</strain>
    </source>
</reference>
<accession>A0A1Q2L1P3</accession>
<proteinExistence type="inferred from homology"/>
<feature type="domain" description="Phospholipase D-like" evidence="7">
    <location>
        <begin position="307"/>
        <end position="447"/>
    </location>
</feature>
<dbReference type="Gene3D" id="3.30.870.10">
    <property type="entry name" value="Endonuclease Chain A"/>
    <property type="match status" value="2"/>
</dbReference>
<name>A0A1Q2L1P3_9BACL</name>
<keyword evidence="6" id="KW-0443">Lipid metabolism</keyword>
<dbReference type="KEGG" id="pmar:B0X71_15460"/>
<evidence type="ECO:0000313" key="9">
    <source>
        <dbReference type="Proteomes" id="UP000188184"/>
    </source>
</evidence>